<feature type="non-terminal residue" evidence="2">
    <location>
        <position position="1"/>
    </location>
</feature>
<accession>A0A6A0A7T5</accession>
<organism evidence="2 3">
    <name type="scientific">Haematococcus lacustris</name>
    <name type="common">Green alga</name>
    <name type="synonym">Haematococcus pluvialis</name>
    <dbReference type="NCBI Taxonomy" id="44745"/>
    <lineage>
        <taxon>Eukaryota</taxon>
        <taxon>Viridiplantae</taxon>
        <taxon>Chlorophyta</taxon>
        <taxon>core chlorophytes</taxon>
        <taxon>Chlorophyceae</taxon>
        <taxon>CS clade</taxon>
        <taxon>Chlamydomonadales</taxon>
        <taxon>Haematococcaceae</taxon>
        <taxon>Haematococcus</taxon>
    </lineage>
</organism>
<keyword evidence="3" id="KW-1185">Reference proteome</keyword>
<reference evidence="2 3" key="1">
    <citation type="submission" date="2020-02" db="EMBL/GenBank/DDBJ databases">
        <title>Draft genome sequence of Haematococcus lacustris strain NIES-144.</title>
        <authorList>
            <person name="Morimoto D."/>
            <person name="Nakagawa S."/>
            <person name="Yoshida T."/>
            <person name="Sawayama S."/>
        </authorList>
    </citation>
    <scope>NUCLEOTIDE SEQUENCE [LARGE SCALE GENOMIC DNA]</scope>
    <source>
        <strain evidence="2 3">NIES-144</strain>
    </source>
</reference>
<feature type="region of interest" description="Disordered" evidence="1">
    <location>
        <begin position="100"/>
        <end position="120"/>
    </location>
</feature>
<proteinExistence type="predicted"/>
<protein>
    <submittedName>
        <fullName evidence="2">Uncharacterized protein</fullName>
    </submittedName>
</protein>
<gene>
    <name evidence="2" type="ORF">HaLaN_27237</name>
</gene>
<evidence type="ECO:0000256" key="1">
    <source>
        <dbReference type="SAM" id="MobiDB-lite"/>
    </source>
</evidence>
<sequence length="120" mass="12696">TCYVKGAFPCLAAVNMTVYVDPGALLWQHNQGLIADMPWLATTANDAPYPPRKRGRKRSNASAHAAPANGRVMTLAQLNKALEQVDAVAVPLPSPAIKAPATVSKLAPPSQGAKKRKAAW</sequence>
<evidence type="ECO:0000313" key="3">
    <source>
        <dbReference type="Proteomes" id="UP000485058"/>
    </source>
</evidence>
<comment type="caution">
    <text evidence="2">The sequence shown here is derived from an EMBL/GenBank/DDBJ whole genome shotgun (WGS) entry which is preliminary data.</text>
</comment>
<name>A0A6A0A7T5_HAELA</name>
<dbReference type="Proteomes" id="UP000485058">
    <property type="component" value="Unassembled WGS sequence"/>
</dbReference>
<dbReference type="AlphaFoldDB" id="A0A6A0A7T5"/>
<dbReference type="EMBL" id="BLLF01003998">
    <property type="protein sequence ID" value="GFH28700.1"/>
    <property type="molecule type" value="Genomic_DNA"/>
</dbReference>
<evidence type="ECO:0000313" key="2">
    <source>
        <dbReference type="EMBL" id="GFH28700.1"/>
    </source>
</evidence>
<feature type="region of interest" description="Disordered" evidence="1">
    <location>
        <begin position="45"/>
        <end position="68"/>
    </location>
</feature>